<sequence length="62" mass="7106">MTDDADQSQPPPRPSQQLAALLGLPEPEPFTEEEERAFERWMDEGDAQQEAIIARRRQQRAA</sequence>
<evidence type="ECO:0000313" key="2">
    <source>
        <dbReference type="Proteomes" id="UP001241758"/>
    </source>
</evidence>
<reference evidence="1 2" key="1">
    <citation type="submission" date="2023-05" db="EMBL/GenBank/DDBJ databases">
        <title>Actinoplanes sp. NEAU-A12 genome sequencing.</title>
        <authorList>
            <person name="Wang Z.-S."/>
        </authorList>
    </citation>
    <scope>NUCLEOTIDE SEQUENCE [LARGE SCALE GENOMIC DNA]</scope>
    <source>
        <strain evidence="1 2">NEAU-A12</strain>
    </source>
</reference>
<gene>
    <name evidence="1" type="ORF">QLQ12_41630</name>
</gene>
<keyword evidence="2" id="KW-1185">Reference proteome</keyword>
<dbReference type="Proteomes" id="UP001241758">
    <property type="component" value="Unassembled WGS sequence"/>
</dbReference>
<evidence type="ECO:0008006" key="3">
    <source>
        <dbReference type="Google" id="ProtNLM"/>
    </source>
</evidence>
<comment type="caution">
    <text evidence="1">The sequence shown here is derived from an EMBL/GenBank/DDBJ whole genome shotgun (WGS) entry which is preliminary data.</text>
</comment>
<protein>
    <recommendedName>
        <fullName evidence="3">Anti-sigma factor</fullName>
    </recommendedName>
</protein>
<organism evidence="1 2">
    <name type="scientific">Actinoplanes sandaracinus</name>
    <dbReference type="NCBI Taxonomy" id="3045177"/>
    <lineage>
        <taxon>Bacteria</taxon>
        <taxon>Bacillati</taxon>
        <taxon>Actinomycetota</taxon>
        <taxon>Actinomycetes</taxon>
        <taxon>Micromonosporales</taxon>
        <taxon>Micromonosporaceae</taxon>
        <taxon>Actinoplanes</taxon>
    </lineage>
</organism>
<evidence type="ECO:0000313" key="1">
    <source>
        <dbReference type="EMBL" id="MDI6105106.1"/>
    </source>
</evidence>
<dbReference type="EMBL" id="JASCTH010000040">
    <property type="protein sequence ID" value="MDI6105106.1"/>
    <property type="molecule type" value="Genomic_DNA"/>
</dbReference>
<name>A0ABT6WZC7_9ACTN</name>
<accession>A0ABT6WZC7</accession>
<proteinExistence type="predicted"/>
<dbReference type="RefSeq" id="WP_282766569.1">
    <property type="nucleotide sequence ID" value="NZ_JASCTH010000040.1"/>
</dbReference>